<feature type="transmembrane region" description="Helical" evidence="1">
    <location>
        <begin position="6"/>
        <end position="26"/>
    </location>
</feature>
<dbReference type="EMBL" id="CP048630">
    <property type="protein sequence ID" value="QIB35668.1"/>
    <property type="molecule type" value="Genomic_DNA"/>
</dbReference>
<sequence>MGLTTYIAIYFIVWWVVIFAILPFGVRSQHEDGKVEDGTEPGAPQRPLMLRKVLITSVIAAVLVALLAWTIESGKVTLDMFPMPFDAKLYDLK</sequence>
<dbReference type="KEGG" id="apra:G3A50_19615"/>
<keyword evidence="1" id="KW-0472">Membrane</keyword>
<dbReference type="Proteomes" id="UP000464751">
    <property type="component" value="Chromosome"/>
</dbReference>
<name>A0A6P1YQF1_9HYPH</name>
<protein>
    <submittedName>
        <fullName evidence="2">DUF1467 family protein</fullName>
    </submittedName>
</protein>
<dbReference type="RefSeq" id="WP_163076807.1">
    <property type="nucleotide sequence ID" value="NZ_CP048630.1"/>
</dbReference>
<gene>
    <name evidence="2" type="ORF">G3A50_19615</name>
</gene>
<keyword evidence="1" id="KW-0812">Transmembrane</keyword>
<keyword evidence="1" id="KW-1133">Transmembrane helix</keyword>
<evidence type="ECO:0000313" key="2">
    <source>
        <dbReference type="EMBL" id="QIB35668.1"/>
    </source>
</evidence>
<evidence type="ECO:0000256" key="1">
    <source>
        <dbReference type="SAM" id="Phobius"/>
    </source>
</evidence>
<organism evidence="2 3">
    <name type="scientific">Ancylobacter pratisalsi</name>
    <dbReference type="NCBI Taxonomy" id="1745854"/>
    <lineage>
        <taxon>Bacteria</taxon>
        <taxon>Pseudomonadati</taxon>
        <taxon>Pseudomonadota</taxon>
        <taxon>Alphaproteobacteria</taxon>
        <taxon>Hyphomicrobiales</taxon>
        <taxon>Xanthobacteraceae</taxon>
        <taxon>Ancylobacter</taxon>
    </lineage>
</organism>
<proteinExistence type="predicted"/>
<dbReference type="AlphaFoldDB" id="A0A6P1YQF1"/>
<dbReference type="Pfam" id="PF07330">
    <property type="entry name" value="DUF1467"/>
    <property type="match status" value="1"/>
</dbReference>
<keyword evidence="3" id="KW-1185">Reference proteome</keyword>
<evidence type="ECO:0000313" key="3">
    <source>
        <dbReference type="Proteomes" id="UP000464751"/>
    </source>
</evidence>
<dbReference type="InterPro" id="IPR009935">
    <property type="entry name" value="DUF1467"/>
</dbReference>
<feature type="transmembrane region" description="Helical" evidence="1">
    <location>
        <begin position="53"/>
        <end position="71"/>
    </location>
</feature>
<accession>A0A6P1YQF1</accession>
<reference evidence="2 3" key="1">
    <citation type="submission" date="2020-02" db="EMBL/GenBank/DDBJ databases">
        <authorList>
            <person name="Li G."/>
        </authorList>
    </citation>
    <scope>NUCLEOTIDE SEQUENCE [LARGE SCALE GENOMIC DNA]</scope>
    <source>
        <strain evidence="2 3">DSM 102029</strain>
    </source>
</reference>